<evidence type="ECO:0000313" key="2">
    <source>
        <dbReference type="EMBL" id="KND02013.1"/>
    </source>
</evidence>
<dbReference type="InterPro" id="IPR025638">
    <property type="entry name" value="DUF4336"/>
</dbReference>
<name>A0A0L0HLS5_SPIPD</name>
<accession>A0A0L0HLS5</accession>
<feature type="region of interest" description="Disordered" evidence="1">
    <location>
        <begin position="177"/>
        <end position="205"/>
    </location>
</feature>
<dbReference type="PANTHER" id="PTHR33835:SF1">
    <property type="entry name" value="METALLO-BETA-LACTAMASE DOMAIN-CONTAINING PROTEIN"/>
    <property type="match status" value="1"/>
</dbReference>
<evidence type="ECO:0008006" key="4">
    <source>
        <dbReference type="Google" id="ProtNLM"/>
    </source>
</evidence>
<proteinExistence type="predicted"/>
<dbReference type="EMBL" id="KQ257453">
    <property type="protein sequence ID" value="KND02013.1"/>
    <property type="molecule type" value="Genomic_DNA"/>
</dbReference>
<dbReference type="RefSeq" id="XP_016610052.1">
    <property type="nucleotide sequence ID" value="XM_016750803.1"/>
</dbReference>
<evidence type="ECO:0000256" key="1">
    <source>
        <dbReference type="SAM" id="MobiDB-lite"/>
    </source>
</evidence>
<organism evidence="2 3">
    <name type="scientific">Spizellomyces punctatus (strain DAOM BR117)</name>
    <dbReference type="NCBI Taxonomy" id="645134"/>
    <lineage>
        <taxon>Eukaryota</taxon>
        <taxon>Fungi</taxon>
        <taxon>Fungi incertae sedis</taxon>
        <taxon>Chytridiomycota</taxon>
        <taxon>Chytridiomycota incertae sedis</taxon>
        <taxon>Chytridiomycetes</taxon>
        <taxon>Spizellomycetales</taxon>
        <taxon>Spizellomycetaceae</taxon>
        <taxon>Spizellomyces</taxon>
    </lineage>
</organism>
<protein>
    <recommendedName>
        <fullName evidence="4">DUF4336 domain-containing protein</fullName>
    </recommendedName>
</protein>
<feature type="compositionally biased region" description="Basic and acidic residues" evidence="1">
    <location>
        <begin position="277"/>
        <end position="294"/>
    </location>
</feature>
<dbReference type="GeneID" id="27686097"/>
<dbReference type="PANTHER" id="PTHR33835">
    <property type="entry name" value="YALI0C07656P"/>
    <property type="match status" value="1"/>
</dbReference>
<keyword evidence="3" id="KW-1185">Reference proteome</keyword>
<feature type="compositionally biased region" description="Low complexity" evidence="1">
    <location>
        <begin position="295"/>
        <end position="306"/>
    </location>
</feature>
<feature type="compositionally biased region" description="Basic and acidic residues" evidence="1">
    <location>
        <begin position="177"/>
        <end position="189"/>
    </location>
</feature>
<dbReference type="VEuPathDB" id="FungiDB:SPPG_02517"/>
<dbReference type="InParanoid" id="A0A0L0HLS5"/>
<reference evidence="2 3" key="1">
    <citation type="submission" date="2009-08" db="EMBL/GenBank/DDBJ databases">
        <title>The Genome Sequence of Spizellomyces punctatus strain DAOM BR117.</title>
        <authorList>
            <consortium name="The Broad Institute Genome Sequencing Platform"/>
            <person name="Russ C."/>
            <person name="Cuomo C."/>
            <person name="Shea T."/>
            <person name="Young S.K."/>
            <person name="Zeng Q."/>
            <person name="Koehrsen M."/>
            <person name="Haas B."/>
            <person name="Borodovsky M."/>
            <person name="Guigo R."/>
            <person name="Alvarado L."/>
            <person name="Berlin A."/>
            <person name="Bochicchio J."/>
            <person name="Borenstein D."/>
            <person name="Chapman S."/>
            <person name="Chen Z."/>
            <person name="Engels R."/>
            <person name="Freedman E."/>
            <person name="Gellesch M."/>
            <person name="Goldberg J."/>
            <person name="Griggs A."/>
            <person name="Gujja S."/>
            <person name="Heiman D."/>
            <person name="Hepburn T."/>
            <person name="Howarth C."/>
            <person name="Jen D."/>
            <person name="Larson L."/>
            <person name="Lewis B."/>
            <person name="Mehta T."/>
            <person name="Park D."/>
            <person name="Pearson M."/>
            <person name="Roberts A."/>
            <person name="Saif S."/>
            <person name="Shenoy N."/>
            <person name="Sisk P."/>
            <person name="Stolte C."/>
            <person name="Sykes S."/>
            <person name="Thomson T."/>
            <person name="Walk T."/>
            <person name="White J."/>
            <person name="Yandava C."/>
            <person name="Burger G."/>
            <person name="Gray M.W."/>
            <person name="Holland P.W.H."/>
            <person name="King N."/>
            <person name="Lang F.B.F."/>
            <person name="Roger A.J."/>
            <person name="Ruiz-Trillo I."/>
            <person name="Lander E."/>
            <person name="Nusbaum C."/>
        </authorList>
    </citation>
    <scope>NUCLEOTIDE SEQUENCE [LARGE SCALE GENOMIC DNA]</scope>
    <source>
        <strain evidence="2 3">DAOM BR117</strain>
    </source>
</reference>
<evidence type="ECO:0000313" key="3">
    <source>
        <dbReference type="Proteomes" id="UP000053201"/>
    </source>
</evidence>
<sequence>MLSVATSFIALTAGIVAAYYYSPRSVKRSIVIRILGALAPPPKLGMPYSSLINPHSPLRQHARNLWTVVGNLPPRNSALPCTMTVYRFPGTKFLWIHSPICLNDEVRAELEALGKVTWIVVPNRMHRTYVEAWHQLYPQAKIACPEKEKEGVEKVVKVDTACEDVWQIITYDKDVPEKETAPKSAEDNQLKTTSPRQKEPSPTAECSVCGEYKTKQEFSARQWRQDEQRKCIDCVAEYEHSKDWVAEKNKPRPTEFTPASWQTPKERQTTQVRHRKVSEGKRINAYEENERQQQEDSGSGWSTSSEETGDADWKIDQWWLQDDRKGKPLPDWEDVKNDYAFDEDVNKLEHDEQVLVTGRIGQSLEVRPRRRAVRCIRPEGCYPETQELLYVVELESKPPTHALISTDLFFNIDLDGVDTITKLLGSAGFFGPTPICKFFCIQDAHAFEQWVHESIIGIVKKEAVKVVVVAHGDVIEGDEDIIVGKFCEAAKKAVE</sequence>
<dbReference type="AlphaFoldDB" id="A0A0L0HLS5"/>
<gene>
    <name evidence="2" type="ORF">SPPG_02517</name>
</gene>
<dbReference type="OrthoDB" id="421671at2759"/>
<dbReference type="Proteomes" id="UP000053201">
    <property type="component" value="Unassembled WGS sequence"/>
</dbReference>
<feature type="region of interest" description="Disordered" evidence="1">
    <location>
        <begin position="246"/>
        <end position="310"/>
    </location>
</feature>